<evidence type="ECO:0000313" key="3">
    <source>
        <dbReference type="Proteomes" id="UP001189429"/>
    </source>
</evidence>
<protein>
    <submittedName>
        <fullName evidence="2">Uncharacterized protein</fullName>
    </submittedName>
</protein>
<organism evidence="2 3">
    <name type="scientific">Prorocentrum cordatum</name>
    <dbReference type="NCBI Taxonomy" id="2364126"/>
    <lineage>
        <taxon>Eukaryota</taxon>
        <taxon>Sar</taxon>
        <taxon>Alveolata</taxon>
        <taxon>Dinophyceae</taxon>
        <taxon>Prorocentrales</taxon>
        <taxon>Prorocentraceae</taxon>
        <taxon>Prorocentrum</taxon>
    </lineage>
</organism>
<feature type="region of interest" description="Disordered" evidence="1">
    <location>
        <begin position="466"/>
        <end position="519"/>
    </location>
</feature>
<feature type="compositionally biased region" description="Basic and acidic residues" evidence="1">
    <location>
        <begin position="635"/>
        <end position="644"/>
    </location>
</feature>
<feature type="compositionally biased region" description="Pro residues" evidence="1">
    <location>
        <begin position="497"/>
        <end position="514"/>
    </location>
</feature>
<feature type="region of interest" description="Disordered" evidence="1">
    <location>
        <begin position="624"/>
        <end position="644"/>
    </location>
</feature>
<sequence length="1265" mass="139056">MHSLTDMGMGYAFINMVTTAEVQRLTISFEGFGTWPVPSSKVCSVVSSRTQGLDETSLLGQTVSAVGVLGSIIFAMIEANVSESQFRVMSDFDTHERVSTAESFDEKDGSGETDTANSCHDWCHTDVAAAAGGDCRIDICRAYDDVEGRPTEAPARRSTVDPSYKGFAGPVAAAGGRSIKEHAPAGPTVSVCQTEAGVRKVQEWRRTTGAEVGVTHIVLSTFAGDLSWQAEPTTEWQDVLVDGARGPQPKVETFAARLTIAQRFAPNETFGHAQQNPLTLPALVLPELDCKRVVKTKRAISYGTEVSCVIIGMASEKVAFFSFVLPPGAFFSEQRSQLVPRFKSYRELEDDASHYARIRQIDAKSEGGRVIYRPSDSAPLGIVADKFAAPAGSNSLAPKWCITRAPESWAHEDDASARCQARGFTAGAAAQRIGRRKWFFRGELEDSAKQSAFQFSSGIVASMAAAQTAARKDGPKPKNSPTVHRQRRQEMLQPPRSQQPPPPRSQLQAPPPPAHFAARQNKGRGDRFHLALGAANHAVRKNAMPLKPSDSEPRGRLQGEMRQATASYTSRRFKQCMAKIMSDPVRKGARNAKINVGSRARWAEGSNWVQMHPWKRKAMQAKQTAKQRALPVAGREARDRASRARRRELQKLGAQKLEAIRARILAAPRSAAPQAHGLSAMDISSSRYTMQFHKELLLHDAGVVGHHGETADAAWRFRPNGLWRKGLAGQRLQECSTWVSRSSVARELGPYHDEHQELPLRDAGGVGHRGETFNTSTERLSHTALFSADRLAFVAESETQVIATVLDSTKPRVNDSSNIIERRRNWHARAEAGLTLTANRNWSKLDRKITDRVNDRQLEYFSQLCLDELCDPSDGWPRHGQMLEAIKRAITAENYKAPPAAGFDAAGARSEWAPVWSPDDYESDPYALDWVPSYQAFEKAVFSTRGAAGLDGWTASELRLIHTTMPFLIAEMYDAWLATTRMAPTDSQFECKKGVAAIHAIKAIRSVRLLPSKHLDRALASYFEEPGLEFLGHDPGWGIRLRVDLDDGPGIVHATAACRGRGDTLWATNNETQHAIIVATGVRCLQGTPGSRNDRDGIDYGDVEVLSNAKWRGFVAALSQDDLQFMNAFMSGATRTRTRTSSRSVRSLQKSGAGSEVDNREAELTAVLQKGGVDVSEFTWQAFADLYEEVHEKGMSSFETSKDGELLRTIRIVKVWLHAEILGLDHVLLLRAKHTGPGGRQNVEGSGARKRRRRKDAHAGAVAPL</sequence>
<feature type="region of interest" description="Disordered" evidence="1">
    <location>
        <begin position="1235"/>
        <end position="1265"/>
    </location>
</feature>
<dbReference type="EMBL" id="CAUYUJ010017307">
    <property type="protein sequence ID" value="CAK0873699.1"/>
    <property type="molecule type" value="Genomic_DNA"/>
</dbReference>
<reference evidence="2" key="1">
    <citation type="submission" date="2023-10" db="EMBL/GenBank/DDBJ databases">
        <authorList>
            <person name="Chen Y."/>
            <person name="Shah S."/>
            <person name="Dougan E. K."/>
            <person name="Thang M."/>
            <person name="Chan C."/>
        </authorList>
    </citation>
    <scope>NUCLEOTIDE SEQUENCE [LARGE SCALE GENOMIC DNA]</scope>
</reference>
<proteinExistence type="predicted"/>
<dbReference type="Proteomes" id="UP001189429">
    <property type="component" value="Unassembled WGS sequence"/>
</dbReference>
<keyword evidence="3" id="KW-1185">Reference proteome</keyword>
<feature type="region of interest" description="Disordered" evidence="1">
    <location>
        <begin position="540"/>
        <end position="561"/>
    </location>
</feature>
<evidence type="ECO:0000313" key="2">
    <source>
        <dbReference type="EMBL" id="CAK0873699.1"/>
    </source>
</evidence>
<evidence type="ECO:0000256" key="1">
    <source>
        <dbReference type="SAM" id="MobiDB-lite"/>
    </source>
</evidence>
<accession>A0ABN9VK86</accession>
<name>A0ABN9VK86_9DINO</name>
<feature type="compositionally biased region" description="Basic and acidic residues" evidence="1">
    <location>
        <begin position="549"/>
        <end position="559"/>
    </location>
</feature>
<comment type="caution">
    <text evidence="2">The sequence shown here is derived from an EMBL/GenBank/DDBJ whole genome shotgun (WGS) entry which is preliminary data.</text>
</comment>
<gene>
    <name evidence="2" type="ORF">PCOR1329_LOCUS58815</name>
</gene>